<protein>
    <submittedName>
        <fullName evidence="3">Uncharacterized protein</fullName>
    </submittedName>
</protein>
<evidence type="ECO:0000313" key="3">
    <source>
        <dbReference type="EMBL" id="PKA63192.1"/>
    </source>
</evidence>
<name>A0A2I0B5X9_9ASPA</name>
<sequence>MKKPRIQLQHVPPIVVKRIDVRAQLPRVPQRSINILRSIDGTFFLTRGEADAMDLFSGIAGGLQGRKTGTSVPAKPDPADARRPSVREEASKKPRIRLSSVGDGARIPSRSPTDDVRIAPSAEDAITVADDEVRAIREKKVSVPSAPSPGVREVTSPEQGNVAPTTSSSGPPGSPGPPSGQRGPAHVSSTAQFFARNVYSHLDKIKESVATKDQAATLEQKAVTLEQKAEIFERKIDEVLFLLRRLDPSEAERTIADLESKCTRLEGDLEAAVTQVEDLTAERGMLKSRVEELEEEIRRRREFARSVRDMLVESEPL</sequence>
<gene>
    <name evidence="3" type="ORF">AXF42_Ash020565</name>
</gene>
<feature type="compositionally biased region" description="Polar residues" evidence="2">
    <location>
        <begin position="156"/>
        <end position="166"/>
    </location>
</feature>
<keyword evidence="1" id="KW-0175">Coiled coil</keyword>
<feature type="region of interest" description="Disordered" evidence="2">
    <location>
        <begin position="64"/>
        <end position="123"/>
    </location>
</feature>
<evidence type="ECO:0000256" key="1">
    <source>
        <dbReference type="SAM" id="Coils"/>
    </source>
</evidence>
<reference evidence="3 4" key="1">
    <citation type="journal article" date="2017" name="Nature">
        <title>The Apostasia genome and the evolution of orchids.</title>
        <authorList>
            <person name="Zhang G.Q."/>
            <person name="Liu K.W."/>
            <person name="Li Z."/>
            <person name="Lohaus R."/>
            <person name="Hsiao Y.Y."/>
            <person name="Niu S.C."/>
            <person name="Wang J.Y."/>
            <person name="Lin Y.C."/>
            <person name="Xu Q."/>
            <person name="Chen L.J."/>
            <person name="Yoshida K."/>
            <person name="Fujiwara S."/>
            <person name="Wang Z.W."/>
            <person name="Zhang Y.Q."/>
            <person name="Mitsuda N."/>
            <person name="Wang M."/>
            <person name="Liu G.H."/>
            <person name="Pecoraro L."/>
            <person name="Huang H.X."/>
            <person name="Xiao X.J."/>
            <person name="Lin M."/>
            <person name="Wu X.Y."/>
            <person name="Wu W.L."/>
            <person name="Chen Y.Y."/>
            <person name="Chang S.B."/>
            <person name="Sakamoto S."/>
            <person name="Ohme-Takagi M."/>
            <person name="Yagi M."/>
            <person name="Zeng S.J."/>
            <person name="Shen C.Y."/>
            <person name="Yeh C.M."/>
            <person name="Luo Y.B."/>
            <person name="Tsai W.C."/>
            <person name="Van de Peer Y."/>
            <person name="Liu Z.J."/>
        </authorList>
    </citation>
    <scope>NUCLEOTIDE SEQUENCE [LARGE SCALE GENOMIC DNA]</scope>
    <source>
        <strain evidence="4">cv. Shenzhen</strain>
        <tissue evidence="3">Stem</tissue>
    </source>
</reference>
<accession>A0A2I0B5X9</accession>
<feature type="compositionally biased region" description="Basic and acidic residues" evidence="2">
    <location>
        <begin position="77"/>
        <end position="92"/>
    </location>
</feature>
<feature type="region of interest" description="Disordered" evidence="2">
    <location>
        <begin position="139"/>
        <end position="187"/>
    </location>
</feature>
<evidence type="ECO:0000313" key="4">
    <source>
        <dbReference type="Proteomes" id="UP000236161"/>
    </source>
</evidence>
<dbReference type="EMBL" id="KZ451910">
    <property type="protein sequence ID" value="PKA63192.1"/>
    <property type="molecule type" value="Genomic_DNA"/>
</dbReference>
<feature type="coiled-coil region" evidence="1">
    <location>
        <begin position="208"/>
        <end position="296"/>
    </location>
</feature>
<organism evidence="3 4">
    <name type="scientific">Apostasia shenzhenica</name>
    <dbReference type="NCBI Taxonomy" id="1088818"/>
    <lineage>
        <taxon>Eukaryota</taxon>
        <taxon>Viridiplantae</taxon>
        <taxon>Streptophyta</taxon>
        <taxon>Embryophyta</taxon>
        <taxon>Tracheophyta</taxon>
        <taxon>Spermatophyta</taxon>
        <taxon>Magnoliopsida</taxon>
        <taxon>Liliopsida</taxon>
        <taxon>Asparagales</taxon>
        <taxon>Orchidaceae</taxon>
        <taxon>Apostasioideae</taxon>
        <taxon>Apostasia</taxon>
    </lineage>
</organism>
<proteinExistence type="predicted"/>
<dbReference type="AlphaFoldDB" id="A0A2I0B5X9"/>
<evidence type="ECO:0000256" key="2">
    <source>
        <dbReference type="SAM" id="MobiDB-lite"/>
    </source>
</evidence>
<dbReference type="Proteomes" id="UP000236161">
    <property type="component" value="Unassembled WGS sequence"/>
</dbReference>
<keyword evidence="4" id="KW-1185">Reference proteome</keyword>